<reference evidence="4 5" key="1">
    <citation type="journal article" date="2016" name="Nat. Commun.">
        <title>Thousands of microbial genomes shed light on interconnected biogeochemical processes in an aquifer system.</title>
        <authorList>
            <person name="Anantharaman K."/>
            <person name="Brown C.T."/>
            <person name="Hug L.A."/>
            <person name="Sharon I."/>
            <person name="Castelle C.J."/>
            <person name="Probst A.J."/>
            <person name="Thomas B.C."/>
            <person name="Singh A."/>
            <person name="Wilkins M.J."/>
            <person name="Karaoz U."/>
            <person name="Brodie E.L."/>
            <person name="Williams K.H."/>
            <person name="Hubbard S.S."/>
            <person name="Banfield J.F."/>
        </authorList>
    </citation>
    <scope>NUCLEOTIDE SEQUENCE [LARGE SCALE GENOMIC DNA]</scope>
</reference>
<comment type="caution">
    <text evidence="4">The sequence shown here is derived from an EMBL/GenBank/DDBJ whole genome shotgun (WGS) entry which is preliminary data.</text>
</comment>
<proteinExistence type="predicted"/>
<dbReference type="EMBL" id="MGBG01000020">
    <property type="protein sequence ID" value="OGK64533.1"/>
    <property type="molecule type" value="Genomic_DNA"/>
</dbReference>
<dbReference type="Proteomes" id="UP000178450">
    <property type="component" value="Unassembled WGS sequence"/>
</dbReference>
<protein>
    <recommendedName>
        <fullName evidence="6">DUF5667 domain-containing protein</fullName>
    </recommendedName>
</protein>
<keyword evidence="1" id="KW-0175">Coiled coil</keyword>
<evidence type="ECO:0008006" key="6">
    <source>
        <dbReference type="Google" id="ProtNLM"/>
    </source>
</evidence>
<evidence type="ECO:0000313" key="4">
    <source>
        <dbReference type="EMBL" id="OGK64533.1"/>
    </source>
</evidence>
<evidence type="ECO:0000256" key="3">
    <source>
        <dbReference type="SAM" id="SignalP"/>
    </source>
</evidence>
<keyword evidence="3" id="KW-0732">Signal</keyword>
<name>A0A1F7K9J9_9BACT</name>
<feature type="compositionally biased region" description="Acidic residues" evidence="2">
    <location>
        <begin position="42"/>
        <end position="59"/>
    </location>
</feature>
<feature type="compositionally biased region" description="Polar residues" evidence="2">
    <location>
        <begin position="32"/>
        <end position="41"/>
    </location>
</feature>
<dbReference type="AlphaFoldDB" id="A0A1F7K9J9"/>
<organism evidence="4 5">
    <name type="scientific">Candidatus Roizmanbacteria bacterium RIFOXYA1_FULL_41_12</name>
    <dbReference type="NCBI Taxonomy" id="1802082"/>
    <lineage>
        <taxon>Bacteria</taxon>
        <taxon>Candidatus Roizmaniibacteriota</taxon>
    </lineage>
</organism>
<gene>
    <name evidence="4" type="ORF">A2209_02440</name>
</gene>
<feature type="region of interest" description="Disordered" evidence="2">
    <location>
        <begin position="25"/>
        <end position="72"/>
    </location>
</feature>
<evidence type="ECO:0000256" key="1">
    <source>
        <dbReference type="SAM" id="Coils"/>
    </source>
</evidence>
<evidence type="ECO:0000256" key="2">
    <source>
        <dbReference type="SAM" id="MobiDB-lite"/>
    </source>
</evidence>
<feature type="coiled-coil region" evidence="1">
    <location>
        <begin position="168"/>
        <end position="195"/>
    </location>
</feature>
<accession>A0A1F7K9J9</accession>
<feature type="signal peptide" evidence="3">
    <location>
        <begin position="1"/>
        <end position="16"/>
    </location>
</feature>
<evidence type="ECO:0000313" key="5">
    <source>
        <dbReference type="Proteomes" id="UP000178450"/>
    </source>
</evidence>
<feature type="chain" id="PRO_5009529498" description="DUF5667 domain-containing protein" evidence="3">
    <location>
        <begin position="17"/>
        <end position="208"/>
    </location>
</feature>
<sequence length="208" mass="23647">MILAAILLMIPAVVLAQNQNQNQNQQQVQNAGEETQLQNQFQEEEKEGVEDEDEEEEENEIKTGANRSEVAESKMSAVAKKVEELLSDPDLEGGIGPQIREFAQAQKQVQTEIEENETKLQKRNQLARVLLGPDYKALNSLIRLQERNTLRLQILTELATQVQNEGEAQQIEETIQLLTEQNTALAEQIMTEENQPGFLGWFFRLFAK</sequence>